<reference evidence="2 3" key="1">
    <citation type="journal article" date="2019" name="Int. J. Syst. Evol. Microbiol.">
        <title>The Global Catalogue of Microorganisms (GCM) 10K type strain sequencing project: providing services to taxonomists for standard genome sequencing and annotation.</title>
        <authorList>
            <consortium name="The Broad Institute Genomics Platform"/>
            <consortium name="The Broad Institute Genome Sequencing Center for Infectious Disease"/>
            <person name="Wu L."/>
            <person name="Ma J."/>
        </authorList>
    </citation>
    <scope>NUCLEOTIDE SEQUENCE [LARGE SCALE GENOMIC DNA]</scope>
    <source>
        <strain evidence="2 3">JCM 4805</strain>
    </source>
</reference>
<evidence type="ECO:0000256" key="1">
    <source>
        <dbReference type="SAM" id="MobiDB-lite"/>
    </source>
</evidence>
<proteinExistence type="predicted"/>
<organism evidence="2 3">
    <name type="scientific">Streptomyces olivaceiscleroticus</name>
    <dbReference type="NCBI Taxonomy" id="68245"/>
    <lineage>
        <taxon>Bacteria</taxon>
        <taxon>Bacillati</taxon>
        <taxon>Actinomycetota</taxon>
        <taxon>Actinomycetes</taxon>
        <taxon>Kitasatosporales</taxon>
        <taxon>Streptomycetaceae</taxon>
        <taxon>Streptomyces</taxon>
    </lineage>
</organism>
<dbReference type="Proteomes" id="UP001500909">
    <property type="component" value="Unassembled WGS sequence"/>
</dbReference>
<keyword evidence="3" id="KW-1185">Reference proteome</keyword>
<comment type="caution">
    <text evidence="2">The sequence shown here is derived from an EMBL/GenBank/DDBJ whole genome shotgun (WGS) entry which is preliminary data.</text>
</comment>
<evidence type="ECO:0000313" key="3">
    <source>
        <dbReference type="Proteomes" id="UP001500909"/>
    </source>
</evidence>
<name>A0ABN1AWX0_9ACTN</name>
<protein>
    <submittedName>
        <fullName evidence="2">Uncharacterized protein</fullName>
    </submittedName>
</protein>
<accession>A0ABN1AWX0</accession>
<dbReference type="EMBL" id="BAAABY010000044">
    <property type="protein sequence ID" value="GAA0485549.1"/>
    <property type="molecule type" value="Genomic_DNA"/>
</dbReference>
<evidence type="ECO:0000313" key="2">
    <source>
        <dbReference type="EMBL" id="GAA0485549.1"/>
    </source>
</evidence>
<feature type="region of interest" description="Disordered" evidence="1">
    <location>
        <begin position="1"/>
        <end position="93"/>
    </location>
</feature>
<feature type="compositionally biased region" description="Pro residues" evidence="1">
    <location>
        <begin position="55"/>
        <end position="66"/>
    </location>
</feature>
<sequence>MPGLWKATRLRDGSGPGASRPGASRPGHPDPWPPPLRRAHTCRRAAPPSLLSPGPAKPGRPPPPRIGSPATINSPDVSPPPPPPRHKTTPQGHRYDKLTALVEAGKRPNTGACVDEEGPTMPTVHVRIGVHRYAYHRDPACPALNGKQQTYAGQEQMPEEEAQERGLLACRQCSA</sequence>
<feature type="compositionally biased region" description="Low complexity" evidence="1">
    <location>
        <begin position="17"/>
        <end position="26"/>
    </location>
</feature>
<gene>
    <name evidence="2" type="ORF">GCM10010361_57990</name>
</gene>